<dbReference type="Pfam" id="PF14135">
    <property type="entry name" value="DUF4302"/>
    <property type="match status" value="1"/>
</dbReference>
<protein>
    <submittedName>
        <fullName evidence="1">DUF4302 domain-containing protein</fullName>
    </submittedName>
</protein>
<reference evidence="2" key="1">
    <citation type="submission" date="2018-09" db="EMBL/GenBank/DDBJ databases">
        <title>Chryseolinea sp. KIS68-18 isolated from soil.</title>
        <authorList>
            <person name="Weon H.-Y."/>
            <person name="Kwon S.-W."/>
            <person name="Lee S.A."/>
        </authorList>
    </citation>
    <scope>NUCLEOTIDE SEQUENCE [LARGE SCALE GENOMIC DNA]</scope>
    <source>
        <strain evidence="2">KIS68-18</strain>
    </source>
</reference>
<accession>A0A385SI92</accession>
<gene>
    <name evidence="1" type="ORF">D4L85_00070</name>
</gene>
<dbReference type="KEGG" id="chk:D4L85_00070"/>
<keyword evidence="2" id="KW-1185">Reference proteome</keyword>
<organism evidence="1 2">
    <name type="scientific">Chryseolinea soli</name>
    <dbReference type="NCBI Taxonomy" id="2321403"/>
    <lineage>
        <taxon>Bacteria</taxon>
        <taxon>Pseudomonadati</taxon>
        <taxon>Bacteroidota</taxon>
        <taxon>Cytophagia</taxon>
        <taxon>Cytophagales</taxon>
        <taxon>Fulvivirgaceae</taxon>
        <taxon>Chryseolinea</taxon>
    </lineage>
</organism>
<sequence length="484" mass="53470">MCSSDFIRRTRPRISVLEYWKNKIATMNKKNTFNRTTLLLTCLCALLLATSCDRNYEAIFAETPDQRAQAVLDQYNTLLMGAPNGWKASLYTGTGAGYFYYFDFNAEGHVTMLSDFNEETAGEPMETTWTLKSLQRATLSFTTYSYIHLPADPDGNINNGVPGSGLLSDFEFAVLRTSGDSVIMKGVQHAAELVLIKASAAEQSAILGDRIQHLLQQTSAYLAAAKGYRLTLPDHTEVPMALSISKKLLSFQYIDSDGTTIKSPRTSYTFSIDGIVLKDPITIQGSTVHSLFWNDDTNSYAVNKADGVPLIASDDTFIFEPATPLYSLLDKKLITATLPEGAGVYPLPGQSDEFTALYNDIATAIYNGPYRLTLRDIRIVFPPNTGLMQFVVTFTQPGQNGSVNLFSAQYTYSYQLRDGGILKFKLEGRDQNAGLLYGDFIGILNHFDNDTFAVKYVGGGFNVVAGFFSQEESGYYFGGYLPEQ</sequence>
<proteinExistence type="predicted"/>
<dbReference type="Proteomes" id="UP000266183">
    <property type="component" value="Chromosome"/>
</dbReference>
<dbReference type="InterPro" id="IPR025396">
    <property type="entry name" value="DUF4302"/>
</dbReference>
<dbReference type="EMBL" id="CP032382">
    <property type="protein sequence ID" value="AYB29070.1"/>
    <property type="molecule type" value="Genomic_DNA"/>
</dbReference>
<evidence type="ECO:0000313" key="1">
    <source>
        <dbReference type="EMBL" id="AYB29070.1"/>
    </source>
</evidence>
<dbReference type="AlphaFoldDB" id="A0A385SI92"/>
<evidence type="ECO:0000313" key="2">
    <source>
        <dbReference type="Proteomes" id="UP000266183"/>
    </source>
</evidence>
<name>A0A385SI92_9BACT</name>